<reference evidence="3" key="1">
    <citation type="submission" date="2017-04" db="EMBL/GenBank/DDBJ databases">
        <authorList>
            <person name="Varghese N."/>
            <person name="Submissions S."/>
        </authorList>
    </citation>
    <scope>NUCLEOTIDE SEQUENCE [LARGE SCALE GENOMIC DNA]</scope>
    <source>
        <strain evidence="3">RKEM611</strain>
    </source>
</reference>
<evidence type="ECO:0000259" key="1">
    <source>
        <dbReference type="Pfam" id="PF01551"/>
    </source>
</evidence>
<dbReference type="OrthoDB" id="5293645at2"/>
<dbReference type="RefSeq" id="WP_132315949.1">
    <property type="nucleotide sequence ID" value="NZ_FWZT01000003.1"/>
</dbReference>
<dbReference type="Pfam" id="PF01551">
    <property type="entry name" value="Peptidase_M23"/>
    <property type="match status" value="1"/>
</dbReference>
<keyword evidence="3" id="KW-1185">Reference proteome</keyword>
<proteinExistence type="predicted"/>
<sequence>MKFLIPMFFGALIVAVINSYSSKLSATRFSSEDLENIETSVPLLEMQWPSFGPISSPFGTRKGGFHYGIDIASDPGTPVYAIAQGKVYWAAKAKGYGNTIILDHPFNLQSTYAHLDKIYVRWGQKVSTGELIGTVGSTGVVTGPHLHFEVRLASKALNPTEVFTPHPGSFLIDNRFERIPEGKKAPEQTKSLPFQPIH</sequence>
<dbReference type="InterPro" id="IPR016047">
    <property type="entry name" value="M23ase_b-sheet_dom"/>
</dbReference>
<dbReference type="Proteomes" id="UP000192907">
    <property type="component" value="Unassembled WGS sequence"/>
</dbReference>
<dbReference type="STRING" id="1513793.SAMN06296036_103234"/>
<dbReference type="GO" id="GO:0004222">
    <property type="term" value="F:metalloendopeptidase activity"/>
    <property type="evidence" value="ECO:0007669"/>
    <property type="project" value="TreeGrafter"/>
</dbReference>
<dbReference type="CDD" id="cd12797">
    <property type="entry name" value="M23_peptidase"/>
    <property type="match status" value="1"/>
</dbReference>
<evidence type="ECO:0000313" key="2">
    <source>
        <dbReference type="EMBL" id="SMF02021.1"/>
    </source>
</evidence>
<dbReference type="PANTHER" id="PTHR21666:SF290">
    <property type="entry name" value="PEPTIDASE M23 DOMAIN PROTEIN"/>
    <property type="match status" value="1"/>
</dbReference>
<dbReference type="AlphaFoldDB" id="A0A1Y6BFN4"/>
<accession>A0A1Y6BFN4</accession>
<name>A0A1Y6BFN4_9BACT</name>
<dbReference type="InterPro" id="IPR011055">
    <property type="entry name" value="Dup_hybrid_motif"/>
</dbReference>
<feature type="domain" description="M23ase beta-sheet core" evidence="1">
    <location>
        <begin position="65"/>
        <end position="159"/>
    </location>
</feature>
<dbReference type="Gene3D" id="2.70.70.10">
    <property type="entry name" value="Glucose Permease (Domain IIA)"/>
    <property type="match status" value="1"/>
</dbReference>
<protein>
    <submittedName>
        <fullName evidence="2">Peptidase family M23</fullName>
    </submittedName>
</protein>
<organism evidence="2 3">
    <name type="scientific">Pseudobacteriovorax antillogorgiicola</name>
    <dbReference type="NCBI Taxonomy" id="1513793"/>
    <lineage>
        <taxon>Bacteria</taxon>
        <taxon>Pseudomonadati</taxon>
        <taxon>Bdellovibrionota</taxon>
        <taxon>Oligoflexia</taxon>
        <taxon>Oligoflexales</taxon>
        <taxon>Pseudobacteriovoracaceae</taxon>
        <taxon>Pseudobacteriovorax</taxon>
    </lineage>
</organism>
<dbReference type="EMBL" id="FWZT01000003">
    <property type="protein sequence ID" value="SMF02021.1"/>
    <property type="molecule type" value="Genomic_DNA"/>
</dbReference>
<dbReference type="PANTHER" id="PTHR21666">
    <property type="entry name" value="PEPTIDASE-RELATED"/>
    <property type="match status" value="1"/>
</dbReference>
<evidence type="ECO:0000313" key="3">
    <source>
        <dbReference type="Proteomes" id="UP000192907"/>
    </source>
</evidence>
<gene>
    <name evidence="2" type="ORF">SAMN06296036_103234</name>
</gene>
<dbReference type="SUPFAM" id="SSF51261">
    <property type="entry name" value="Duplicated hybrid motif"/>
    <property type="match status" value="1"/>
</dbReference>
<dbReference type="InterPro" id="IPR050570">
    <property type="entry name" value="Cell_wall_metabolism_enzyme"/>
</dbReference>